<evidence type="ECO:0000256" key="7">
    <source>
        <dbReference type="SAM" id="MobiDB-lite"/>
    </source>
</evidence>
<evidence type="ECO:0000259" key="8">
    <source>
        <dbReference type="Pfam" id="PF08159"/>
    </source>
</evidence>
<feature type="compositionally biased region" description="Basic and acidic residues" evidence="7">
    <location>
        <begin position="567"/>
        <end position="577"/>
    </location>
</feature>
<evidence type="ECO:0000256" key="2">
    <source>
        <dbReference type="ARBA" id="ARBA00005264"/>
    </source>
</evidence>
<comment type="similarity">
    <text evidence="2">Belongs to the WD repeat NOL10/ENP2 family.</text>
</comment>
<dbReference type="Pfam" id="PF08159">
    <property type="entry name" value="NUC153"/>
    <property type="match status" value="1"/>
</dbReference>
<dbReference type="SUPFAM" id="SSF50978">
    <property type="entry name" value="WD40 repeat-like"/>
    <property type="match status" value="1"/>
</dbReference>
<evidence type="ECO:0000259" key="9">
    <source>
        <dbReference type="Pfam" id="PF23097"/>
    </source>
</evidence>
<feature type="region of interest" description="Disordered" evidence="7">
    <location>
        <begin position="649"/>
        <end position="682"/>
    </location>
</feature>
<feature type="domain" description="NUC153" evidence="8">
    <location>
        <begin position="473"/>
        <end position="500"/>
    </location>
</feature>
<dbReference type="RefSeq" id="XP_034235866.1">
    <property type="nucleotide sequence ID" value="XM_034379975.1"/>
</dbReference>
<evidence type="ECO:0000259" key="10">
    <source>
        <dbReference type="Pfam" id="PF23098"/>
    </source>
</evidence>
<dbReference type="Gene3D" id="2.130.10.10">
    <property type="entry name" value="YVTN repeat-like/Quinoprotein amine dehydrogenase"/>
    <property type="match status" value="1"/>
</dbReference>
<feature type="domain" description="Nucleolar protein 10-like second" evidence="9">
    <location>
        <begin position="368"/>
        <end position="416"/>
    </location>
</feature>
<feature type="domain" description="Nucleolar protein 10-like N-terminal" evidence="10">
    <location>
        <begin position="1"/>
        <end position="364"/>
    </location>
</feature>
<dbReference type="FunFam" id="2.130.10.10:FF:001909">
    <property type="entry name" value="WD repeat, SAM and U-box domain-containing protein"/>
    <property type="match status" value="1"/>
</dbReference>
<dbReference type="SMART" id="SM00320">
    <property type="entry name" value="WD40"/>
    <property type="match status" value="3"/>
</dbReference>
<keyword evidence="4" id="KW-0853">WD repeat</keyword>
<proteinExistence type="inferred from homology"/>
<protein>
    <recommendedName>
        <fullName evidence="3">Nucleolar protein 10</fullName>
    </recommendedName>
</protein>
<comment type="subcellular location">
    <subcellularLocation>
        <location evidence="1">Nucleus</location>
        <location evidence="1">Nucleolus</location>
    </subcellularLocation>
</comment>
<dbReference type="InterPro" id="IPR001680">
    <property type="entry name" value="WD40_rpt"/>
</dbReference>
<evidence type="ECO:0000313" key="11">
    <source>
        <dbReference type="Proteomes" id="UP000515158"/>
    </source>
</evidence>
<gene>
    <name evidence="12" type="primary">LOC117642125</name>
</gene>
<feature type="compositionally biased region" description="Basic residues" evidence="7">
    <location>
        <begin position="659"/>
        <end position="669"/>
    </location>
</feature>
<evidence type="ECO:0000256" key="4">
    <source>
        <dbReference type="ARBA" id="ARBA00022574"/>
    </source>
</evidence>
<dbReference type="InterPro" id="IPR015943">
    <property type="entry name" value="WD40/YVTN_repeat-like_dom_sf"/>
</dbReference>
<evidence type="ECO:0000313" key="12">
    <source>
        <dbReference type="RefSeq" id="XP_034235866.1"/>
    </source>
</evidence>
<dbReference type="InterPro" id="IPR040382">
    <property type="entry name" value="NOL10/Enp2"/>
</dbReference>
<evidence type="ECO:0000256" key="5">
    <source>
        <dbReference type="ARBA" id="ARBA00022737"/>
    </source>
</evidence>
<sequence length="682" mass="79741">MQVTDHNNVKIYNLSAGKSLPEWLSDRKRRHLQKSNVDIRRRIELIQDFDMPGLSTSIRLSKDGQFLMVTGIYKPRVKCFDVHQLSQKFERCFDSEVVTFEILSDDYTKMVFLQCDRYVEIHSGPGRYYRLRIPKFGHDMKYHYPSCDVFLVGSSPDIYRLNLERGQYMSPFTSESSDIMCCNINPVHHLLVCGTKEGKIEAWDPRSRSRVGILDCALDVVAENKLETFPSVTHVSFNGALTMGVGTATGQILLYDIRANKPFQTKDHMYNLPIKNIAFHQQQDLVLSMDSSVVKIWDRNNGKIFTSIEASSQFNDLCLVPNSGMFFLATESPKMQTFYIPSLGPAPRWCSFLDNLTEEMEESRTETMYDDYKFVTKRELEDLGLDHLIGTNLLRAYMHGYFMDIRLYKKARTVADPFEFEQYRKKKIKEKIEEERTNRVVLQKLPKVNKDLAMKMMDETNKKNKQGSNLLKDDRFKALFENPEFQVDKNAEEYRLLNPVLSRVDRTNKKETKKQAMSQTQFEEVDDGEDEKPQSDGESDFASSSDDDNEWKKEVQMQHRLIRKERKVKEIEEREMSRQSSEGTSSNTKQPKFFELRPGEEFKGIRQGMKRKQVLKTSLGERLEREDHSVAKIGFSGNREMTFSTLKVKRDDKEDEKMRKHRQERKKLIRPGLRGRPSVWRK</sequence>
<dbReference type="Pfam" id="PF23098">
    <property type="entry name" value="Beta-prop_NOL10_N"/>
    <property type="match status" value="1"/>
</dbReference>
<reference evidence="12" key="1">
    <citation type="submission" date="2025-08" db="UniProtKB">
        <authorList>
            <consortium name="RefSeq"/>
        </authorList>
    </citation>
    <scope>IDENTIFICATION</scope>
    <source>
        <tissue evidence="12">Total insect</tissue>
    </source>
</reference>
<dbReference type="KEGG" id="tpal:117642125"/>
<accession>A0A6P8YH33</accession>
<evidence type="ECO:0000256" key="1">
    <source>
        <dbReference type="ARBA" id="ARBA00004604"/>
    </source>
</evidence>
<feature type="compositionally biased region" description="Basic and acidic residues" evidence="7">
    <location>
        <begin position="649"/>
        <end position="658"/>
    </location>
</feature>
<dbReference type="Pfam" id="PF23097">
    <property type="entry name" value="NOL10_2nd"/>
    <property type="match status" value="1"/>
</dbReference>
<dbReference type="PANTHER" id="PTHR14927">
    <property type="entry name" value="NUCLEOLAR PROTEIN 10"/>
    <property type="match status" value="1"/>
</dbReference>
<dbReference type="InterPro" id="IPR056550">
    <property type="entry name" value="NOL10_2nd"/>
</dbReference>
<dbReference type="AlphaFoldDB" id="A0A6P8YH33"/>
<keyword evidence="5" id="KW-0677">Repeat</keyword>
<dbReference type="GO" id="GO:0030686">
    <property type="term" value="C:90S preribosome"/>
    <property type="evidence" value="ECO:0007669"/>
    <property type="project" value="TreeGrafter"/>
</dbReference>
<dbReference type="OrthoDB" id="273340at2759"/>
<dbReference type="PANTHER" id="PTHR14927:SF0">
    <property type="entry name" value="NUCLEOLAR PROTEIN 10"/>
    <property type="match status" value="1"/>
</dbReference>
<feature type="compositionally biased region" description="Basic and acidic residues" evidence="7">
    <location>
        <begin position="592"/>
        <end position="604"/>
    </location>
</feature>
<dbReference type="InterPro" id="IPR012580">
    <property type="entry name" value="NUC153"/>
</dbReference>
<dbReference type="InParanoid" id="A0A6P8YH33"/>
<organism evidence="12">
    <name type="scientific">Thrips palmi</name>
    <name type="common">Melon thrips</name>
    <dbReference type="NCBI Taxonomy" id="161013"/>
    <lineage>
        <taxon>Eukaryota</taxon>
        <taxon>Metazoa</taxon>
        <taxon>Ecdysozoa</taxon>
        <taxon>Arthropoda</taxon>
        <taxon>Hexapoda</taxon>
        <taxon>Insecta</taxon>
        <taxon>Pterygota</taxon>
        <taxon>Neoptera</taxon>
        <taxon>Paraneoptera</taxon>
        <taxon>Thysanoptera</taxon>
        <taxon>Terebrantia</taxon>
        <taxon>Thripoidea</taxon>
        <taxon>Thripidae</taxon>
        <taxon>Thrips</taxon>
    </lineage>
</organism>
<keyword evidence="6" id="KW-0539">Nucleus</keyword>
<dbReference type="GO" id="GO:0032040">
    <property type="term" value="C:small-subunit processome"/>
    <property type="evidence" value="ECO:0007669"/>
    <property type="project" value="TreeGrafter"/>
</dbReference>
<dbReference type="Proteomes" id="UP000515158">
    <property type="component" value="Unplaced"/>
</dbReference>
<dbReference type="FunCoup" id="A0A6P8YH33">
    <property type="interactions" value="2142"/>
</dbReference>
<dbReference type="InterPro" id="IPR056551">
    <property type="entry name" value="Beta-prop_NOL10_N"/>
</dbReference>
<dbReference type="GO" id="GO:0000462">
    <property type="term" value="P:maturation of SSU-rRNA from tricistronic rRNA transcript (SSU-rRNA, 5.8S rRNA, LSU-rRNA)"/>
    <property type="evidence" value="ECO:0007669"/>
    <property type="project" value="TreeGrafter"/>
</dbReference>
<feature type="region of interest" description="Disordered" evidence="7">
    <location>
        <begin position="507"/>
        <end position="609"/>
    </location>
</feature>
<dbReference type="InterPro" id="IPR036322">
    <property type="entry name" value="WD40_repeat_dom_sf"/>
</dbReference>
<keyword evidence="11" id="KW-1185">Reference proteome</keyword>
<name>A0A6P8YH33_THRPL</name>
<evidence type="ECO:0000256" key="6">
    <source>
        <dbReference type="ARBA" id="ARBA00023242"/>
    </source>
</evidence>
<feature type="compositionally biased region" description="Polar residues" evidence="7">
    <location>
        <begin position="578"/>
        <end position="590"/>
    </location>
</feature>
<evidence type="ECO:0000256" key="3">
    <source>
        <dbReference type="ARBA" id="ARBA00015517"/>
    </source>
</evidence>
<dbReference type="GeneID" id="117642125"/>